<organism evidence="1 2">
    <name type="scientific">Siminovitchia sediminis</name>
    <dbReference type="NCBI Taxonomy" id="1274353"/>
    <lineage>
        <taxon>Bacteria</taxon>
        <taxon>Bacillati</taxon>
        <taxon>Bacillota</taxon>
        <taxon>Bacilli</taxon>
        <taxon>Bacillales</taxon>
        <taxon>Bacillaceae</taxon>
        <taxon>Siminovitchia</taxon>
    </lineage>
</organism>
<comment type="caution">
    <text evidence="1">The sequence shown here is derived from an EMBL/GenBank/DDBJ whole genome shotgun (WGS) entry which is preliminary data.</text>
</comment>
<keyword evidence="2" id="KW-1185">Reference proteome</keyword>
<dbReference type="Pfam" id="PF05402">
    <property type="entry name" value="PqqD"/>
    <property type="match status" value="1"/>
</dbReference>
<proteinExistence type="predicted"/>
<dbReference type="EMBL" id="JBHUEO010000053">
    <property type="protein sequence ID" value="MFD1707983.1"/>
    <property type="molecule type" value="Genomic_DNA"/>
</dbReference>
<dbReference type="Proteomes" id="UP001597301">
    <property type="component" value="Unassembled WGS sequence"/>
</dbReference>
<accession>A0ABW4KP20</accession>
<evidence type="ECO:0000313" key="2">
    <source>
        <dbReference type="Proteomes" id="UP001597301"/>
    </source>
</evidence>
<protein>
    <submittedName>
        <fullName evidence="1">Lasso peptide biosynthesis PqqD family chaperone</fullName>
    </submittedName>
</protein>
<dbReference type="InterPro" id="IPR008792">
    <property type="entry name" value="PQQD"/>
</dbReference>
<reference evidence="2" key="1">
    <citation type="journal article" date="2019" name="Int. J. Syst. Evol. Microbiol.">
        <title>The Global Catalogue of Microorganisms (GCM) 10K type strain sequencing project: providing services to taxonomists for standard genome sequencing and annotation.</title>
        <authorList>
            <consortium name="The Broad Institute Genomics Platform"/>
            <consortium name="The Broad Institute Genome Sequencing Center for Infectious Disease"/>
            <person name="Wu L."/>
            <person name="Ma J."/>
        </authorList>
    </citation>
    <scope>NUCLEOTIDE SEQUENCE [LARGE SCALE GENOMIC DNA]</scope>
    <source>
        <strain evidence="2">CGMCC 1.12295</strain>
    </source>
</reference>
<dbReference type="Gene3D" id="1.10.10.1150">
    <property type="entry name" value="Coenzyme PQQ synthesis protein D (PqqD)"/>
    <property type="match status" value="1"/>
</dbReference>
<dbReference type="RefSeq" id="WP_380774868.1">
    <property type="nucleotide sequence ID" value="NZ_JBHUEO010000053.1"/>
</dbReference>
<evidence type="ECO:0000313" key="1">
    <source>
        <dbReference type="EMBL" id="MFD1707983.1"/>
    </source>
</evidence>
<sequence>MKVPINSLADKVVQGQGNIVSDMGAEKVMLSIQKGKYYNLGETGGRIWELMKEPISVQQLVSSLLEDFQVDKATCEDQVLSFLSQLIMEDLIEVAHDQPTG</sequence>
<name>A0ABW4KP20_9BACI</name>
<dbReference type="InterPro" id="IPR041881">
    <property type="entry name" value="PqqD_sf"/>
</dbReference>
<gene>
    <name evidence="1" type="ORF">ACFSCZ_14760</name>
</gene>
<dbReference type="NCBIfam" id="NF033536">
    <property type="entry name" value="lasso_PqqD_Bac"/>
    <property type="match status" value="1"/>
</dbReference>